<dbReference type="GO" id="GO:0005886">
    <property type="term" value="C:plasma membrane"/>
    <property type="evidence" value="ECO:0007669"/>
    <property type="project" value="UniProtKB-SubCell"/>
</dbReference>
<feature type="transmembrane region" description="Helical" evidence="8">
    <location>
        <begin position="134"/>
        <end position="156"/>
    </location>
</feature>
<dbReference type="eggNOG" id="COG0385">
    <property type="taxonomic scope" value="Bacteria"/>
</dbReference>
<dbReference type="PANTHER" id="PTHR43057">
    <property type="entry name" value="ARSENITE EFFLUX TRANSPORTER"/>
    <property type="match status" value="1"/>
</dbReference>
<evidence type="ECO:0008006" key="11">
    <source>
        <dbReference type="Google" id="ProtNLM"/>
    </source>
</evidence>
<dbReference type="GO" id="GO:0015104">
    <property type="term" value="F:antimonite transmembrane transporter activity"/>
    <property type="evidence" value="ECO:0007669"/>
    <property type="project" value="TreeGrafter"/>
</dbReference>
<dbReference type="Proteomes" id="UP000004816">
    <property type="component" value="Unassembled WGS sequence"/>
</dbReference>
<dbReference type="HOGENOM" id="CLU_022869_1_1_11"/>
<evidence type="ECO:0000256" key="5">
    <source>
        <dbReference type="ARBA" id="ARBA00022692"/>
    </source>
</evidence>
<accession>E5XU33</accession>
<dbReference type="Gene3D" id="1.20.1530.20">
    <property type="match status" value="1"/>
</dbReference>
<dbReference type="AlphaFoldDB" id="E5XU33"/>
<dbReference type="STRING" id="679197.HMPREF9336_03005"/>
<dbReference type="InterPro" id="IPR004706">
    <property type="entry name" value="Arsenical-R_Acr3"/>
</dbReference>
<feature type="transmembrane region" description="Helical" evidence="8">
    <location>
        <begin position="105"/>
        <end position="122"/>
    </location>
</feature>
<dbReference type="InterPro" id="IPR002657">
    <property type="entry name" value="BilAc:Na_symport/Acr3"/>
</dbReference>
<dbReference type="PANTHER" id="PTHR43057:SF1">
    <property type="entry name" value="ARSENICAL-RESISTANCE PROTEIN 3"/>
    <property type="match status" value="1"/>
</dbReference>
<dbReference type="GO" id="GO:0015297">
    <property type="term" value="F:antiporter activity"/>
    <property type="evidence" value="ECO:0007669"/>
    <property type="project" value="InterPro"/>
</dbReference>
<reference evidence="9 10" key="1">
    <citation type="journal article" date="2011" name="Stand. Genomic Sci.">
        <title>High quality draft genome sequence of Segniliparus rugosus CDC 945(T)= (ATCC BAA-974(T)).</title>
        <authorList>
            <person name="Earl A.M."/>
            <person name="Desjardins C.A."/>
            <person name="Fitzgerald M.G."/>
            <person name="Arachchi H.M."/>
            <person name="Zeng Q."/>
            <person name="Mehta T."/>
            <person name="Griggs A."/>
            <person name="Birren B.W."/>
            <person name="Toney N.C."/>
            <person name="Carr J."/>
            <person name="Posey J."/>
            <person name="Butler W.R."/>
        </authorList>
    </citation>
    <scope>NUCLEOTIDE SEQUENCE [LARGE SCALE GENOMIC DNA]</scope>
    <source>
        <strain evidence="10">ATCC BAA-974 / DSM 45345 / CCUG 50838 / CIP 108380 / JCM 13579 / CDC 945</strain>
    </source>
</reference>
<dbReference type="GO" id="GO:0015105">
    <property type="term" value="F:arsenite transmembrane transporter activity"/>
    <property type="evidence" value="ECO:0007669"/>
    <property type="project" value="TreeGrafter"/>
</dbReference>
<keyword evidence="5 8" id="KW-0812">Transmembrane</keyword>
<evidence type="ECO:0000256" key="7">
    <source>
        <dbReference type="ARBA" id="ARBA00023136"/>
    </source>
</evidence>
<evidence type="ECO:0000256" key="1">
    <source>
        <dbReference type="ARBA" id="ARBA00004651"/>
    </source>
</evidence>
<evidence type="ECO:0000313" key="9">
    <source>
        <dbReference type="EMBL" id="EFV12149.2"/>
    </source>
</evidence>
<comment type="caution">
    <text evidence="9">The sequence shown here is derived from an EMBL/GenBank/DDBJ whole genome shotgun (WGS) entry which is preliminary data.</text>
</comment>
<keyword evidence="10" id="KW-1185">Reference proteome</keyword>
<dbReference type="EMBL" id="ACZI02000001">
    <property type="protein sequence ID" value="EFV12149.2"/>
    <property type="molecule type" value="Genomic_DNA"/>
</dbReference>
<evidence type="ECO:0000256" key="3">
    <source>
        <dbReference type="ARBA" id="ARBA00022448"/>
    </source>
</evidence>
<keyword evidence="7 8" id="KW-0472">Membrane</keyword>
<feature type="transmembrane region" description="Helical" evidence="8">
    <location>
        <begin position="236"/>
        <end position="255"/>
    </location>
</feature>
<keyword evidence="4" id="KW-1003">Cell membrane</keyword>
<comment type="subcellular location">
    <subcellularLocation>
        <location evidence="1">Cell membrane</location>
        <topology evidence="1">Multi-pass membrane protein</topology>
    </subcellularLocation>
</comment>
<name>E5XU33_SEGRC</name>
<feature type="transmembrane region" description="Helical" evidence="8">
    <location>
        <begin position="20"/>
        <end position="40"/>
    </location>
</feature>
<feature type="transmembrane region" description="Helical" evidence="8">
    <location>
        <begin position="207"/>
        <end position="224"/>
    </location>
</feature>
<organism evidence="9 10">
    <name type="scientific">Segniliparus rugosus (strain ATCC BAA-974 / DSM 45345 / CCUG 50838 / CIP 108380 / JCM 13579 / CDC 945)</name>
    <dbReference type="NCBI Taxonomy" id="679197"/>
    <lineage>
        <taxon>Bacteria</taxon>
        <taxon>Bacillati</taxon>
        <taxon>Actinomycetota</taxon>
        <taxon>Actinomycetes</taxon>
        <taxon>Mycobacteriales</taxon>
        <taxon>Segniliparaceae</taxon>
        <taxon>Segniliparus</taxon>
    </lineage>
</organism>
<comment type="similarity">
    <text evidence="2">Belongs to the arsenical resistance-3 (ACR3) (TC 2.A.59) family.</text>
</comment>
<protein>
    <recommendedName>
        <fullName evidence="11">Bile acid:sodium symporter</fullName>
    </recommendedName>
</protein>
<evidence type="ECO:0000256" key="6">
    <source>
        <dbReference type="ARBA" id="ARBA00022989"/>
    </source>
</evidence>
<dbReference type="Pfam" id="PF01758">
    <property type="entry name" value="SBF"/>
    <property type="match status" value="1"/>
</dbReference>
<keyword evidence="6 8" id="KW-1133">Transmembrane helix</keyword>
<keyword evidence="3" id="KW-0813">Transport</keyword>
<feature type="transmembrane region" description="Helical" evidence="8">
    <location>
        <begin position="298"/>
        <end position="320"/>
    </location>
</feature>
<evidence type="ECO:0000256" key="8">
    <source>
        <dbReference type="SAM" id="Phobius"/>
    </source>
</evidence>
<evidence type="ECO:0000256" key="4">
    <source>
        <dbReference type="ARBA" id="ARBA00022475"/>
    </source>
</evidence>
<feature type="transmembrane region" description="Helical" evidence="8">
    <location>
        <begin position="176"/>
        <end position="195"/>
    </location>
</feature>
<sequence>MLTELVPAQVRSAGGGVRAAAPMIGAVALGSCAGTLAPSFGAALGGASDAAILLLVGLLFFELSFDGLPAARGSRAILVALGMNFLVVPLFAAGLVTALLPQGDARLGVLIYCLFPCTDWFLGFTRVAGGDTRLGAALIPINMIAQLALFPVYLALFAGVKVGAVLAEAAPTLMTWFVLPAGFGALARLLVGAALPERAAARLSESAGRLIPWAISGVILSLFAGNASEIFARPAMFGAVLGTVFVFFVVVYWLGEAAARLARLSPAEHVLLTMTTSARNAPLMLTLTSLVLPARPLVSAGLVLGMLVEFPHLTAVCQLVSARRRAARRR</sequence>
<evidence type="ECO:0000256" key="2">
    <source>
        <dbReference type="ARBA" id="ARBA00010110"/>
    </source>
</evidence>
<proteinExistence type="inferred from homology"/>
<gene>
    <name evidence="9" type="ORF">HMPREF9336_03005</name>
</gene>
<feature type="transmembrane region" description="Helical" evidence="8">
    <location>
        <begin position="46"/>
        <end position="65"/>
    </location>
</feature>
<dbReference type="InterPro" id="IPR038770">
    <property type="entry name" value="Na+/solute_symporter_sf"/>
</dbReference>
<feature type="transmembrane region" description="Helical" evidence="8">
    <location>
        <begin position="77"/>
        <end position="99"/>
    </location>
</feature>
<evidence type="ECO:0000313" key="10">
    <source>
        <dbReference type="Proteomes" id="UP000004816"/>
    </source>
</evidence>